<reference evidence="1 2" key="1">
    <citation type="submission" date="2019-03" db="EMBL/GenBank/DDBJ databases">
        <title>Genomic Encyclopedia of Type Strains, Phase IV (KMG-IV): sequencing the most valuable type-strain genomes for metagenomic binning, comparative biology and taxonomic classification.</title>
        <authorList>
            <person name="Goeker M."/>
        </authorList>
    </citation>
    <scope>NUCLEOTIDE SEQUENCE [LARGE SCALE GENOMIC DNA]</scope>
    <source>
        <strain evidence="1 2">DSM 4868</strain>
    </source>
</reference>
<evidence type="ECO:0000313" key="1">
    <source>
        <dbReference type="EMBL" id="TCO68780.1"/>
    </source>
</evidence>
<organism evidence="1 2">
    <name type="scientific">Rhodovulum euryhalinum</name>
    <dbReference type="NCBI Taxonomy" id="35805"/>
    <lineage>
        <taxon>Bacteria</taxon>
        <taxon>Pseudomonadati</taxon>
        <taxon>Pseudomonadota</taxon>
        <taxon>Alphaproteobacteria</taxon>
        <taxon>Rhodobacterales</taxon>
        <taxon>Paracoccaceae</taxon>
        <taxon>Rhodovulum</taxon>
    </lineage>
</organism>
<sequence>MELVYHIGAHCTDEDGLLKCLFKNCDALSRQGILVPDPSRYRPILRDMLVSLRGQPATADMQQVILDATTDGAEARRLILVNQSFLCLPKKALGQNMLYPMAGDKAHWLAQLFPDDPCAFFLGIRNPATFIPALFVKSRESDFAAFLAGVDPGALTWSDMVRRIRAANPRARLTVWCNEDTPLIWPELLARLSDHGESTPLRGTDDLLDAIMQPAGLTRLRAYLDENPPTNEAQRRRIVAAFLDKYALPDAIDEEIDAPGWTEDLVEHLTERYEADLTAIQAIEGVDVITP</sequence>
<evidence type="ECO:0008006" key="3">
    <source>
        <dbReference type="Google" id="ProtNLM"/>
    </source>
</evidence>
<dbReference type="EMBL" id="SLWW01000023">
    <property type="protein sequence ID" value="TCO68780.1"/>
    <property type="molecule type" value="Genomic_DNA"/>
</dbReference>
<dbReference type="RefSeq" id="WP_132546691.1">
    <property type="nucleotide sequence ID" value="NZ_SLWW01000023.1"/>
</dbReference>
<protein>
    <recommendedName>
        <fullName evidence="3">Sulfotransferase family protein</fullName>
    </recommendedName>
</protein>
<dbReference type="AlphaFoldDB" id="A0A4V2S9Q1"/>
<dbReference type="Proteomes" id="UP000295142">
    <property type="component" value="Unassembled WGS sequence"/>
</dbReference>
<gene>
    <name evidence="1" type="ORF">EV655_1235</name>
</gene>
<comment type="caution">
    <text evidence="1">The sequence shown here is derived from an EMBL/GenBank/DDBJ whole genome shotgun (WGS) entry which is preliminary data.</text>
</comment>
<dbReference type="OrthoDB" id="7816979at2"/>
<accession>A0A4V2S9Q1</accession>
<keyword evidence="2" id="KW-1185">Reference proteome</keyword>
<proteinExistence type="predicted"/>
<name>A0A4V2S9Q1_9RHOB</name>
<evidence type="ECO:0000313" key="2">
    <source>
        <dbReference type="Proteomes" id="UP000295142"/>
    </source>
</evidence>